<dbReference type="PIRSF" id="PIRSF009264">
    <property type="entry name" value="TagBP_ald_AgaZ"/>
    <property type="match status" value="1"/>
</dbReference>
<dbReference type="SUPFAM" id="SSF51569">
    <property type="entry name" value="Aldolase"/>
    <property type="match status" value="1"/>
</dbReference>
<dbReference type="Proteomes" id="UP000248132">
    <property type="component" value="Unassembled WGS sequence"/>
</dbReference>
<dbReference type="Gene3D" id="1.10.400.20">
    <property type="entry name" value="putative tagatose 6-phosphate kinase domain like"/>
    <property type="match status" value="1"/>
</dbReference>
<reference evidence="2 3" key="1">
    <citation type="submission" date="2018-06" db="EMBL/GenBank/DDBJ databases">
        <title>Genomic Encyclopedia of Type Strains, Phase I: the one thousand microbial genomes (KMG-I) project.</title>
        <authorList>
            <person name="Kyrpides N."/>
        </authorList>
    </citation>
    <scope>NUCLEOTIDE SEQUENCE [LARGE SCALE GENOMIC DNA]</scope>
    <source>
        <strain evidence="2 3">DSM 19573</strain>
    </source>
</reference>
<dbReference type="GO" id="GO:0005886">
    <property type="term" value="C:plasma membrane"/>
    <property type="evidence" value="ECO:0007669"/>
    <property type="project" value="TreeGrafter"/>
</dbReference>
<dbReference type="PANTHER" id="PTHR32502">
    <property type="entry name" value="N-ACETYLGALACTOSAMINE PERMEASE II COMPONENT-RELATED"/>
    <property type="match status" value="1"/>
</dbReference>
<proteinExistence type="predicted"/>
<protein>
    <submittedName>
        <fullName evidence="2">D-tagatose-1,6-bisphosphate aldolase subunit GatZ/KbaZ</fullName>
    </submittedName>
</protein>
<dbReference type="AlphaFoldDB" id="A0A318XRU5"/>
<gene>
    <name evidence="2" type="ORF">LY28_00282</name>
</gene>
<dbReference type="EMBL" id="QKMR01000001">
    <property type="protein sequence ID" value="PYG90399.1"/>
    <property type="molecule type" value="Genomic_DNA"/>
</dbReference>
<comment type="pathway">
    <text evidence="1">Carbohydrate metabolism.</text>
</comment>
<dbReference type="Pfam" id="PF08013">
    <property type="entry name" value="GatZ_KbaZ-like"/>
    <property type="match status" value="1"/>
</dbReference>
<dbReference type="RefSeq" id="WP_340162525.1">
    <property type="nucleotide sequence ID" value="NZ_QKMR01000001.1"/>
</dbReference>
<name>A0A318XRU5_9FIRM</name>
<dbReference type="GO" id="GO:0005975">
    <property type="term" value="P:carbohydrate metabolic process"/>
    <property type="evidence" value="ECO:0007669"/>
    <property type="project" value="InterPro"/>
</dbReference>
<sequence length="436" mass="49552">MLHPLKRIVYLQNKGIPRGICSVCSANRYVIEAAMDKAIYYNSFLLIEATANQVNQYGGYTGMKPIDFRNFVYDIAKASDFPQDMIILGGDHIGPLVWKDEETETAMAKSCELVRELINAGFTKIHIDTSMRLLSDDRDKRLSPVYIAERGAAICKAAEDEFLSYKANHPEAVAPVYIIGSEVPIPGGSMEHEDSISVTSAEDFEETLNSYREAFNKADINNCWDNVIAVVVQPGVEFGNDFIQKYNHAAAENLTKRLKMHKNIIFEGHSTDYQSPYSLKQMVEDGIAILKVGPALTFALREALFELNMIEEVMYRNNNEIELSKFSAVLEAVMVEQPIYWNSYYNGSDEQVILDRMFSFSDRCRYYLPSSKVLEATQKLINNLKIKDIPLPLLSQYMPIQYRKVRDNKLRNDPEALIKDKIGEILEDYYFAVVAG</sequence>
<comment type="caution">
    <text evidence="2">The sequence shown here is derived from an EMBL/GenBank/DDBJ whole genome shotgun (WGS) entry which is preliminary data.</text>
</comment>
<evidence type="ECO:0000313" key="3">
    <source>
        <dbReference type="Proteomes" id="UP000248132"/>
    </source>
</evidence>
<dbReference type="GO" id="GO:0009401">
    <property type="term" value="P:phosphoenolpyruvate-dependent sugar phosphotransferase system"/>
    <property type="evidence" value="ECO:0007669"/>
    <property type="project" value="TreeGrafter"/>
</dbReference>
<dbReference type="PANTHER" id="PTHR32502:SF2">
    <property type="entry name" value="D-TAGATOSE-1,6-BISPHOSPHATE ALDOLASE SUBUNIT KBAZ"/>
    <property type="match status" value="1"/>
</dbReference>
<evidence type="ECO:0000256" key="1">
    <source>
        <dbReference type="ARBA" id="ARBA00005007"/>
    </source>
</evidence>
<organism evidence="2 3">
    <name type="scientific">Ruminiclostridium sufflavum DSM 19573</name>
    <dbReference type="NCBI Taxonomy" id="1121337"/>
    <lineage>
        <taxon>Bacteria</taxon>
        <taxon>Bacillati</taxon>
        <taxon>Bacillota</taxon>
        <taxon>Clostridia</taxon>
        <taxon>Eubacteriales</taxon>
        <taxon>Oscillospiraceae</taxon>
        <taxon>Ruminiclostridium</taxon>
    </lineage>
</organism>
<evidence type="ECO:0000313" key="2">
    <source>
        <dbReference type="EMBL" id="PYG90399.1"/>
    </source>
</evidence>
<dbReference type="InterPro" id="IPR050303">
    <property type="entry name" value="GatZ_KbaZ_carbometab"/>
</dbReference>
<keyword evidence="3" id="KW-1185">Reference proteome</keyword>
<dbReference type="Gene3D" id="3.20.20.70">
    <property type="entry name" value="Aldolase class I"/>
    <property type="match status" value="1"/>
</dbReference>
<dbReference type="InterPro" id="IPR012062">
    <property type="entry name" value="GatZ/KbaZ-like"/>
</dbReference>
<dbReference type="InterPro" id="IPR013785">
    <property type="entry name" value="Aldolase_TIM"/>
</dbReference>
<accession>A0A318XRU5</accession>